<dbReference type="PANTHER" id="PTHR42855:SF2">
    <property type="entry name" value="DRUG RESISTANCE ABC TRANSPORTER,ATP-BINDING PROTEIN"/>
    <property type="match status" value="1"/>
</dbReference>
<dbReference type="Pfam" id="PF12848">
    <property type="entry name" value="ABC_tran_Xtn"/>
    <property type="match status" value="1"/>
</dbReference>
<organism evidence="5 6">
    <name type="scientific">Flexistipes sinusarabici</name>
    <dbReference type="NCBI Taxonomy" id="2352"/>
    <lineage>
        <taxon>Bacteria</taxon>
        <taxon>Pseudomonadati</taxon>
        <taxon>Deferribacterota</taxon>
        <taxon>Deferribacteres</taxon>
        <taxon>Deferribacterales</taxon>
        <taxon>Flexistipitaceae</taxon>
        <taxon>Flexistipes</taxon>
    </lineage>
</organism>
<dbReference type="SUPFAM" id="SSF52540">
    <property type="entry name" value="P-loop containing nucleoside triphosphate hydrolases"/>
    <property type="match status" value="2"/>
</dbReference>
<dbReference type="InterPro" id="IPR003439">
    <property type="entry name" value="ABC_transporter-like_ATP-bd"/>
</dbReference>
<dbReference type="Gene3D" id="3.40.50.300">
    <property type="entry name" value="P-loop containing nucleotide triphosphate hydrolases"/>
    <property type="match status" value="2"/>
</dbReference>
<dbReference type="PROSITE" id="PS50893">
    <property type="entry name" value="ABC_TRANSPORTER_2"/>
    <property type="match status" value="2"/>
</dbReference>
<dbReference type="PANTHER" id="PTHR42855">
    <property type="entry name" value="ABC TRANSPORTER ATP-BINDING SUBUNIT"/>
    <property type="match status" value="1"/>
</dbReference>
<dbReference type="GO" id="GO:0016887">
    <property type="term" value="F:ATP hydrolysis activity"/>
    <property type="evidence" value="ECO:0007669"/>
    <property type="project" value="InterPro"/>
</dbReference>
<name>A0A3D5QBR6_FLESI</name>
<comment type="caution">
    <text evidence="5">The sequence shown here is derived from an EMBL/GenBank/DDBJ whole genome shotgun (WGS) entry which is preliminary data.</text>
</comment>
<dbReference type="CDD" id="cd03221">
    <property type="entry name" value="ABCF_EF-3"/>
    <property type="match status" value="2"/>
</dbReference>
<keyword evidence="3" id="KW-0175">Coiled coil</keyword>
<evidence type="ECO:0000313" key="6">
    <source>
        <dbReference type="Proteomes" id="UP000262325"/>
    </source>
</evidence>
<dbReference type="InterPro" id="IPR051309">
    <property type="entry name" value="ABCF_ATPase"/>
</dbReference>
<reference evidence="5 6" key="1">
    <citation type="journal article" date="2018" name="Nat. Biotechnol.">
        <title>A standardized bacterial taxonomy based on genome phylogeny substantially revises the tree of life.</title>
        <authorList>
            <person name="Parks D.H."/>
            <person name="Chuvochina M."/>
            <person name="Waite D.W."/>
            <person name="Rinke C."/>
            <person name="Skarshewski A."/>
            <person name="Chaumeil P.A."/>
            <person name="Hugenholtz P."/>
        </authorList>
    </citation>
    <scope>NUCLEOTIDE SEQUENCE [LARGE SCALE GENOMIC DNA]</scope>
    <source>
        <strain evidence="5">UBA8672</strain>
    </source>
</reference>
<dbReference type="Pfam" id="PF00005">
    <property type="entry name" value="ABC_tran"/>
    <property type="match status" value="2"/>
</dbReference>
<evidence type="ECO:0000256" key="1">
    <source>
        <dbReference type="ARBA" id="ARBA00022741"/>
    </source>
</evidence>
<evidence type="ECO:0000256" key="2">
    <source>
        <dbReference type="ARBA" id="ARBA00022840"/>
    </source>
</evidence>
<keyword evidence="1" id="KW-0547">Nucleotide-binding</keyword>
<evidence type="ECO:0000259" key="4">
    <source>
        <dbReference type="PROSITE" id="PS50893"/>
    </source>
</evidence>
<dbReference type="GO" id="GO:0005524">
    <property type="term" value="F:ATP binding"/>
    <property type="evidence" value="ECO:0007669"/>
    <property type="project" value="UniProtKB-KW"/>
</dbReference>
<dbReference type="AlphaFoldDB" id="A0A3D5QBR6"/>
<accession>A0A3D5QBR6</accession>
<evidence type="ECO:0000313" key="5">
    <source>
        <dbReference type="EMBL" id="HCW92729.1"/>
    </source>
</evidence>
<evidence type="ECO:0000256" key="3">
    <source>
        <dbReference type="SAM" id="Coils"/>
    </source>
</evidence>
<dbReference type="OMA" id="QWTPVGD"/>
<dbReference type="InterPro" id="IPR027417">
    <property type="entry name" value="P-loop_NTPase"/>
</dbReference>
<feature type="coiled-coil region" evidence="3">
    <location>
        <begin position="549"/>
        <end position="607"/>
    </location>
</feature>
<dbReference type="SMART" id="SM00382">
    <property type="entry name" value="AAA"/>
    <property type="match status" value="2"/>
</dbReference>
<dbReference type="InterPro" id="IPR003593">
    <property type="entry name" value="AAA+_ATPase"/>
</dbReference>
<dbReference type="NCBIfam" id="NF000355">
    <property type="entry name" value="ribo_prot_ABC_F"/>
    <property type="match status" value="1"/>
</dbReference>
<keyword evidence="2" id="KW-0067">ATP-binding</keyword>
<dbReference type="FunFam" id="3.40.50.300:FF:000011">
    <property type="entry name" value="Putative ABC transporter ATP-binding component"/>
    <property type="match status" value="1"/>
</dbReference>
<protein>
    <recommendedName>
        <fullName evidence="4">ABC transporter domain-containing protein</fullName>
    </recommendedName>
</protein>
<gene>
    <name evidence="5" type="ORF">DHM44_03510</name>
</gene>
<dbReference type="PROSITE" id="PS00211">
    <property type="entry name" value="ABC_TRANSPORTER_1"/>
    <property type="match status" value="1"/>
</dbReference>
<dbReference type="InterPro" id="IPR017871">
    <property type="entry name" value="ABC_transporter-like_CS"/>
</dbReference>
<dbReference type="Proteomes" id="UP000262325">
    <property type="component" value="Unassembled WGS sequence"/>
</dbReference>
<feature type="domain" description="ABC transporter" evidence="4">
    <location>
        <begin position="4"/>
        <end position="244"/>
    </location>
</feature>
<sequence length="609" mass="69449">MNVLNVQHINKSYAADPVLTDASFSVNRGEKVALIGQNGSGKSTLLKIISGDVSADSGDIILAKSSKIASISQETCFKGTLFEFMVEDYRDLLKMETEMHKRLTPDVLDSLMLKYEKEGGYEYKAKIRTVLKGLGFAESEWERDFGELSGGEKIRGKLARVLAGRGDILLLDEPTNHLDIGMIIWLETFIRNTDKTVIFVSHDRRFIRNTATSVLYLADKKLMSFNLNYEEFEKHLNIEIEKGRKQKRLIDDRKKELEEFIRKYRAGVKSKQVTIREKMLDDLKNQEESLFTPEKINTSSFDIGKNREENATVLDVTKLGIGYKNNIIKENISFKLYKGEKTALIGPNGTGKSTFLKVIAGRMKGLSGDFSLGSRVQIGYLDQNFEDLNSDHTVMEELLDMSTELDVNDVLSTAARLGLESADMNKKIEVLSGGEKTRVCFIKLVLKGANFLILDEPTNHLDIEGVKALKEALLRFSGAVLLVSHDRYFLEGIADKYIIFKDTGIFEDFNSIDNIVEKYSLQHQLVNDKKKRESKNTSVKKKRVNNFKVDRAKEMILEIENQLEELYSERNELETEWERLAEVNKNIDSLEEELIYKYDELEKLEKGEV</sequence>
<proteinExistence type="predicted"/>
<feature type="domain" description="ABC transporter" evidence="4">
    <location>
        <begin position="311"/>
        <end position="527"/>
    </location>
</feature>
<dbReference type="EMBL" id="DPPF01000072">
    <property type="protein sequence ID" value="HCW92729.1"/>
    <property type="molecule type" value="Genomic_DNA"/>
</dbReference>
<dbReference type="InterPro" id="IPR032781">
    <property type="entry name" value="ABC_tran_Xtn"/>
</dbReference>